<feature type="domain" description="Polymerase/histidinol phosphatase N-terminal" evidence="1">
    <location>
        <begin position="27"/>
        <end position="87"/>
    </location>
</feature>
<organism evidence="2 3">
    <name type="scientific">Cetobacterium ceti</name>
    <dbReference type="NCBI Taxonomy" id="180163"/>
    <lineage>
        <taxon>Bacteria</taxon>
        <taxon>Fusobacteriati</taxon>
        <taxon>Fusobacteriota</taxon>
        <taxon>Fusobacteriia</taxon>
        <taxon>Fusobacteriales</taxon>
        <taxon>Fusobacteriaceae</taxon>
        <taxon>Cetobacterium</taxon>
    </lineage>
</organism>
<dbReference type="STRING" id="180163.SAMN02745174_00327"/>
<name>A0A1T4K5Y0_9FUSO</name>
<dbReference type="Proteomes" id="UP000191153">
    <property type="component" value="Unassembled WGS sequence"/>
</dbReference>
<keyword evidence="3" id="KW-1185">Reference proteome</keyword>
<dbReference type="GO" id="GO:0035312">
    <property type="term" value="F:5'-3' DNA exonuclease activity"/>
    <property type="evidence" value="ECO:0007669"/>
    <property type="project" value="TreeGrafter"/>
</dbReference>
<dbReference type="Gene3D" id="3.20.20.140">
    <property type="entry name" value="Metal-dependent hydrolases"/>
    <property type="match status" value="1"/>
</dbReference>
<evidence type="ECO:0000259" key="1">
    <source>
        <dbReference type="SMART" id="SM00481"/>
    </source>
</evidence>
<dbReference type="InterPro" id="IPR052018">
    <property type="entry name" value="PHP_domain"/>
</dbReference>
<accession>A0A1T4K5Y0</accession>
<dbReference type="PANTHER" id="PTHR42924:SF3">
    <property type="entry name" value="POLYMERASE_HISTIDINOL PHOSPHATASE N-TERMINAL DOMAIN-CONTAINING PROTEIN"/>
    <property type="match status" value="1"/>
</dbReference>
<dbReference type="GO" id="GO:0004534">
    <property type="term" value="F:5'-3' RNA exonuclease activity"/>
    <property type="evidence" value="ECO:0007669"/>
    <property type="project" value="TreeGrafter"/>
</dbReference>
<dbReference type="RefSeq" id="WP_078692865.1">
    <property type="nucleotide sequence ID" value="NZ_FUWX01000004.1"/>
</dbReference>
<dbReference type="SUPFAM" id="SSF89550">
    <property type="entry name" value="PHP domain-like"/>
    <property type="match status" value="1"/>
</dbReference>
<dbReference type="PANTHER" id="PTHR42924">
    <property type="entry name" value="EXONUCLEASE"/>
    <property type="match status" value="1"/>
</dbReference>
<sequence length="253" mass="29760">MVEFNSLSKFFDDFIEKKDGYLENFYFDLHMHTPASDGNISGEFLKEFLKDKEYLISVTDHNSIEGNIALRKLGINVVPGLELGCEDGFEILVYFKKEEDMIDFYNKEVLPFRNRYRMAKTRRSVFEYVKILRENYEVYISIPHINGYAQKNYLKNKDYIDEILKMVDGIEIYNHSLSKGKNQVARNIRKNYGIGGTFGSDAHEEREILSYWRFLNREERGMKKTIDTICKIKTVSGIGKKHLLYLIKHKGDK</sequence>
<evidence type="ECO:0000313" key="3">
    <source>
        <dbReference type="Proteomes" id="UP000191153"/>
    </source>
</evidence>
<dbReference type="AlphaFoldDB" id="A0A1T4K5Y0"/>
<evidence type="ECO:0000313" key="2">
    <source>
        <dbReference type="EMBL" id="SJZ37816.1"/>
    </source>
</evidence>
<dbReference type="InterPro" id="IPR003141">
    <property type="entry name" value="Pol/His_phosphatase_N"/>
</dbReference>
<proteinExistence type="predicted"/>
<reference evidence="2 3" key="1">
    <citation type="submission" date="2017-02" db="EMBL/GenBank/DDBJ databases">
        <authorList>
            <person name="Peterson S.W."/>
        </authorList>
    </citation>
    <scope>NUCLEOTIDE SEQUENCE [LARGE SCALE GENOMIC DNA]</scope>
    <source>
        <strain evidence="2 3">ATCC 700028</strain>
    </source>
</reference>
<dbReference type="SMART" id="SM00481">
    <property type="entry name" value="POLIIIAc"/>
    <property type="match status" value="1"/>
</dbReference>
<protein>
    <recommendedName>
        <fullName evidence="1">Polymerase/histidinol phosphatase N-terminal domain-containing protein</fullName>
    </recommendedName>
</protein>
<dbReference type="InterPro" id="IPR016195">
    <property type="entry name" value="Pol/histidinol_Pase-like"/>
</dbReference>
<dbReference type="EMBL" id="FUWX01000004">
    <property type="protein sequence ID" value="SJZ37816.1"/>
    <property type="molecule type" value="Genomic_DNA"/>
</dbReference>
<dbReference type="OrthoDB" id="9804333at2"/>
<gene>
    <name evidence="2" type="ORF">SAMN02745174_00327</name>
</gene>
<dbReference type="Pfam" id="PF13263">
    <property type="entry name" value="PHP_C"/>
    <property type="match status" value="1"/>
</dbReference>